<dbReference type="AlphaFoldDB" id="A0A9Q3GZQ8"/>
<reference evidence="2" key="1">
    <citation type="submission" date="2021-03" db="EMBL/GenBank/DDBJ databases">
        <title>Draft genome sequence of rust myrtle Austropuccinia psidii MF-1, a brazilian biotype.</title>
        <authorList>
            <person name="Quecine M.C."/>
            <person name="Pachon D.M.R."/>
            <person name="Bonatelli M.L."/>
            <person name="Correr F.H."/>
            <person name="Franceschini L.M."/>
            <person name="Leite T.F."/>
            <person name="Margarido G.R.A."/>
            <person name="Almeida C.A."/>
            <person name="Ferrarezi J.A."/>
            <person name="Labate C.A."/>
        </authorList>
    </citation>
    <scope>NUCLEOTIDE SEQUENCE</scope>
    <source>
        <strain evidence="2">MF-1</strain>
    </source>
</reference>
<dbReference type="Proteomes" id="UP000765509">
    <property type="component" value="Unassembled WGS sequence"/>
</dbReference>
<keyword evidence="3" id="KW-1185">Reference proteome</keyword>
<gene>
    <name evidence="2" type="ORF">O181_024494</name>
</gene>
<name>A0A9Q3GZQ8_9BASI</name>
<evidence type="ECO:0000313" key="2">
    <source>
        <dbReference type="EMBL" id="MBW0484779.1"/>
    </source>
</evidence>
<sequence length="148" mass="16887">MSPVCLRNLGIPRNQTEDKKGLLKTRGPGSGSHSGMQDTEGNHTHTAIHLLIQQRPQHRRLEGYGSSYSAPPAPQRFITIEDEQQEVRPSFTLGRTWSRLPEDISQRGTLQRSYGNHNRQFKLLEEMAARIWNNKSTSQAIEEQLNQK</sequence>
<evidence type="ECO:0000313" key="3">
    <source>
        <dbReference type="Proteomes" id="UP000765509"/>
    </source>
</evidence>
<dbReference type="EMBL" id="AVOT02007850">
    <property type="protein sequence ID" value="MBW0484779.1"/>
    <property type="molecule type" value="Genomic_DNA"/>
</dbReference>
<accession>A0A9Q3GZQ8</accession>
<comment type="caution">
    <text evidence="2">The sequence shown here is derived from an EMBL/GenBank/DDBJ whole genome shotgun (WGS) entry which is preliminary data.</text>
</comment>
<proteinExistence type="predicted"/>
<feature type="region of interest" description="Disordered" evidence="1">
    <location>
        <begin position="1"/>
        <end position="46"/>
    </location>
</feature>
<protein>
    <submittedName>
        <fullName evidence="2">Uncharacterized protein</fullName>
    </submittedName>
</protein>
<evidence type="ECO:0000256" key="1">
    <source>
        <dbReference type="SAM" id="MobiDB-lite"/>
    </source>
</evidence>
<organism evidence="2 3">
    <name type="scientific">Austropuccinia psidii MF-1</name>
    <dbReference type="NCBI Taxonomy" id="1389203"/>
    <lineage>
        <taxon>Eukaryota</taxon>
        <taxon>Fungi</taxon>
        <taxon>Dikarya</taxon>
        <taxon>Basidiomycota</taxon>
        <taxon>Pucciniomycotina</taxon>
        <taxon>Pucciniomycetes</taxon>
        <taxon>Pucciniales</taxon>
        <taxon>Sphaerophragmiaceae</taxon>
        <taxon>Austropuccinia</taxon>
    </lineage>
</organism>